<dbReference type="RefSeq" id="WP_339088790.1">
    <property type="nucleotide sequence ID" value="NZ_LR743507.1"/>
</dbReference>
<feature type="signal peptide" evidence="1">
    <location>
        <begin position="1"/>
        <end position="30"/>
    </location>
</feature>
<name>A0A679J4H5_VARPD</name>
<reference evidence="2" key="1">
    <citation type="submission" date="2019-12" db="EMBL/GenBank/DDBJ databases">
        <authorList>
            <person name="Cremers G."/>
        </authorList>
    </citation>
    <scope>NUCLEOTIDE SEQUENCE</scope>
    <source>
        <strain evidence="2">Vvax</strain>
    </source>
</reference>
<dbReference type="AlphaFoldDB" id="A0A679J4H5"/>
<accession>A0A679J4H5</accession>
<evidence type="ECO:0000256" key="1">
    <source>
        <dbReference type="SAM" id="SignalP"/>
    </source>
</evidence>
<gene>
    <name evidence="2" type="ORF">VVAX_01075</name>
</gene>
<protein>
    <submittedName>
        <fullName evidence="2">Uncharacterized protein</fullName>
    </submittedName>
</protein>
<sequence>MTVPAPFLRWMLAAWLCLCGAPLVPLAAAAAPPQLDWPAIPSPSGAKTFWIAEYIEQNTIPMQIRGIESTESMEAVSRYYEKWLADKAGYGVNTVGPMRVLGARFGKYQVTVQLRARPEGTAGRLVAALVYDEPQSEQRMQERAERIGKGFPRPPGSQVVSDTLSFDEGQRNRTIVVTNGVSVETNALYLREQMIRLGWTLLQDRTIEGGTRSALVFRRNSEEMVVTISRRDDGYFIVASQTTPE</sequence>
<feature type="chain" id="PRO_5025613584" evidence="1">
    <location>
        <begin position="31"/>
        <end position="245"/>
    </location>
</feature>
<proteinExistence type="predicted"/>
<keyword evidence="1" id="KW-0732">Signal</keyword>
<organism evidence="2">
    <name type="scientific">Variovorax paradoxus</name>
    <dbReference type="NCBI Taxonomy" id="34073"/>
    <lineage>
        <taxon>Bacteria</taxon>
        <taxon>Pseudomonadati</taxon>
        <taxon>Pseudomonadota</taxon>
        <taxon>Betaproteobacteria</taxon>
        <taxon>Burkholderiales</taxon>
        <taxon>Comamonadaceae</taxon>
        <taxon>Variovorax</taxon>
    </lineage>
</organism>
<dbReference type="EMBL" id="LR743507">
    <property type="protein sequence ID" value="CAA2101099.1"/>
    <property type="molecule type" value="Genomic_DNA"/>
</dbReference>
<evidence type="ECO:0000313" key="2">
    <source>
        <dbReference type="EMBL" id="CAA2101099.1"/>
    </source>
</evidence>